<dbReference type="EMBL" id="SLXL01000014">
    <property type="protein sequence ID" value="TCP21043.1"/>
    <property type="molecule type" value="Genomic_DNA"/>
</dbReference>
<dbReference type="RefSeq" id="WP_132605361.1">
    <property type="nucleotide sequence ID" value="NZ_NRRP01000016.1"/>
</dbReference>
<keyword evidence="1" id="KW-0812">Transmembrane</keyword>
<keyword evidence="4" id="KW-1185">Reference proteome</keyword>
<evidence type="ECO:0000256" key="1">
    <source>
        <dbReference type="SAM" id="Phobius"/>
    </source>
</evidence>
<sequence length="746" mass="79212">MGKGAKIARRTFLLGTATVAGGFAVGWYSLEQPYAFPLADELPRAITPLTAYVLVDARGVTLITPRAEMGQGATSVQAALLAEELDVAWDEIRTDPGPPAPAYYNAAIVAEGMPFAATDDGWQAGVARGFGKTVSKLMGLQITGGSSTVPDAYDRLRQAGATARAMLVAAAANRLGVAEDQLTTRAGAVVAPDGTALPYTELAPYARRVPRPRNVALKDPADWRLLGKPMQRLDIVAKSTGTARYGIDEWAKGMLHATVRTNPRRGGELNGFDASTAEAMRGVVKVVPLPGGAGVIADNTWRAMQAAQAIEFDWGPAAHPATTQALFDSIAGAFTDDAQDSRLKDDGDVEQALAQGADITAEYRVPFLAHAPLEPMTAFAWLTDRGLEIRAGTQIPRFAIDTAAELTGLPKDRIVLSALPMGGSFGRRLEDDFIAQAVLLARVVPGRPVKMTWTREEDMTHDFPRPAAIARGQGRVEGGRVAALDLSIAAPSVSASQMGRLGLNPLGADTAIVNGAWDQPLAIPHYRVTGYRAPETVPVSSWRSVGASGNAFFHECLLDELIHAAGADPLEERLRQCTHAPSRAVLEAVGEMSNWGSPLPEGAARGLAFCLSFGVPCAEVVEVRQTPRGLRIARAFAAADVGRVLDPVNIENQMHGGVIWGLGHAIGAALTYADGRPEQENFDTYPAMRITECPEIMVRALETGDTVRGIGEPTVPPAAPALANAIFAATGQRIRQMPLDREVRFA</sequence>
<evidence type="ECO:0000313" key="3">
    <source>
        <dbReference type="EMBL" id="TCP21043.1"/>
    </source>
</evidence>
<dbReference type="InterPro" id="IPR006311">
    <property type="entry name" value="TAT_signal"/>
</dbReference>
<feature type="domain" description="Aldehyde oxidase/xanthine dehydrogenase a/b hammerhead" evidence="2">
    <location>
        <begin position="240"/>
        <end position="318"/>
    </location>
</feature>
<dbReference type="PANTHER" id="PTHR47495:SF2">
    <property type="entry name" value="ALDEHYDE DEHYDROGENASE"/>
    <property type="match status" value="1"/>
</dbReference>
<name>A0A4R2NHX1_RHOAD</name>
<dbReference type="InterPro" id="IPR000674">
    <property type="entry name" value="Ald_Oxase/Xan_DH_a/b"/>
</dbReference>
<evidence type="ECO:0000259" key="2">
    <source>
        <dbReference type="SMART" id="SM01008"/>
    </source>
</evidence>
<dbReference type="GO" id="GO:0016491">
    <property type="term" value="F:oxidoreductase activity"/>
    <property type="evidence" value="ECO:0007669"/>
    <property type="project" value="InterPro"/>
</dbReference>
<dbReference type="InterPro" id="IPR008274">
    <property type="entry name" value="AldOxase/xan_DH_MoCoBD1"/>
</dbReference>
<keyword evidence="1" id="KW-1133">Transmembrane helix</keyword>
<dbReference type="InterPro" id="IPR037165">
    <property type="entry name" value="AldOxase/xan_DH_Mopterin-bd_sf"/>
</dbReference>
<accession>A0A4R2NHX1</accession>
<dbReference type="SMART" id="SM01008">
    <property type="entry name" value="Ald_Xan_dh_C"/>
    <property type="match status" value="1"/>
</dbReference>
<dbReference type="InterPro" id="IPR046867">
    <property type="entry name" value="AldOxase/xan_DH_MoCoBD2"/>
</dbReference>
<dbReference type="SUPFAM" id="SSF56003">
    <property type="entry name" value="Molybdenum cofactor-binding domain"/>
    <property type="match status" value="2"/>
</dbReference>
<dbReference type="PANTHER" id="PTHR47495">
    <property type="entry name" value="ALDEHYDE DEHYDROGENASE"/>
    <property type="match status" value="1"/>
</dbReference>
<dbReference type="Pfam" id="PF02738">
    <property type="entry name" value="MoCoBD_1"/>
    <property type="match status" value="1"/>
</dbReference>
<gene>
    <name evidence="3" type="ORF">EV656_11462</name>
</gene>
<dbReference type="Gene3D" id="3.90.1170.50">
    <property type="entry name" value="Aldehyde oxidase/xanthine dehydrogenase, a/b hammerhead"/>
    <property type="match status" value="1"/>
</dbReference>
<dbReference type="OrthoDB" id="9767994at2"/>
<dbReference type="InterPro" id="IPR012368">
    <property type="entry name" value="OxRdtase_Mopterin-bd_su_IorB"/>
</dbReference>
<reference evidence="3 4" key="1">
    <citation type="submission" date="2019-03" db="EMBL/GenBank/DDBJ databases">
        <title>Genomic Encyclopedia of Type Strains, Phase IV (KMG-IV): sequencing the most valuable type-strain genomes for metagenomic binning, comparative biology and taxonomic classification.</title>
        <authorList>
            <person name="Goeker M."/>
        </authorList>
    </citation>
    <scope>NUCLEOTIDE SEQUENCE [LARGE SCALE GENOMIC DNA]</scope>
    <source>
        <strain evidence="3 4">DSM 2781</strain>
    </source>
</reference>
<dbReference type="Gene3D" id="3.30.365.10">
    <property type="entry name" value="Aldehyde oxidase/xanthine dehydrogenase, molybdopterin binding domain"/>
    <property type="match status" value="4"/>
</dbReference>
<dbReference type="PROSITE" id="PS51318">
    <property type="entry name" value="TAT"/>
    <property type="match status" value="1"/>
</dbReference>
<proteinExistence type="predicted"/>
<organism evidence="3 4">
    <name type="scientific">Rhodovulum adriaticum</name>
    <name type="common">Rhodopseudomonas adriatica</name>
    <dbReference type="NCBI Taxonomy" id="35804"/>
    <lineage>
        <taxon>Bacteria</taxon>
        <taxon>Pseudomonadati</taxon>
        <taxon>Pseudomonadota</taxon>
        <taxon>Alphaproteobacteria</taxon>
        <taxon>Rhodobacterales</taxon>
        <taxon>Paracoccaceae</taxon>
        <taxon>Rhodovulum</taxon>
    </lineage>
</organism>
<comment type="caution">
    <text evidence="3">The sequence shown here is derived from an EMBL/GenBank/DDBJ whole genome shotgun (WGS) entry which is preliminary data.</text>
</comment>
<dbReference type="AlphaFoldDB" id="A0A4R2NHX1"/>
<dbReference type="Pfam" id="PF20256">
    <property type="entry name" value="MoCoBD_2"/>
    <property type="match status" value="1"/>
</dbReference>
<protein>
    <submittedName>
        <fullName evidence="3">Isoquinoline 1-oxidoreductase beta subunit</fullName>
    </submittedName>
</protein>
<dbReference type="PIRSF" id="PIRSF036389">
    <property type="entry name" value="IOR_B"/>
    <property type="match status" value="1"/>
</dbReference>
<dbReference type="Proteomes" id="UP000295733">
    <property type="component" value="Unassembled WGS sequence"/>
</dbReference>
<feature type="transmembrane region" description="Helical" evidence="1">
    <location>
        <begin position="12"/>
        <end position="30"/>
    </location>
</feature>
<keyword evidence="1" id="KW-0472">Membrane</keyword>
<dbReference type="InterPro" id="IPR052516">
    <property type="entry name" value="N-heterocyclic_Hydroxylase"/>
</dbReference>
<evidence type="ECO:0000313" key="4">
    <source>
        <dbReference type="Proteomes" id="UP000295733"/>
    </source>
</evidence>